<dbReference type="PANTHER" id="PTHR43581:SF4">
    <property type="entry name" value="ATP_GTP PHOSPHATASE"/>
    <property type="match status" value="1"/>
</dbReference>
<dbReference type="GO" id="GO:0005524">
    <property type="term" value="F:ATP binding"/>
    <property type="evidence" value="ECO:0007669"/>
    <property type="project" value="InterPro"/>
</dbReference>
<evidence type="ECO:0000259" key="1">
    <source>
        <dbReference type="Pfam" id="PF13304"/>
    </source>
</evidence>
<dbReference type="InterPro" id="IPR027417">
    <property type="entry name" value="P-loop_NTPase"/>
</dbReference>
<dbReference type="Gene3D" id="3.40.50.300">
    <property type="entry name" value="P-loop containing nucleotide triphosphate hydrolases"/>
    <property type="match status" value="1"/>
</dbReference>
<dbReference type="Pfam" id="PF13304">
    <property type="entry name" value="AAA_21"/>
    <property type="match status" value="1"/>
</dbReference>
<name>A0A7I8E1Y0_9FIRM</name>
<dbReference type="InterPro" id="IPR051396">
    <property type="entry name" value="Bact_Antivir_Def_Nuclease"/>
</dbReference>
<dbReference type="GO" id="GO:0016887">
    <property type="term" value="F:ATP hydrolysis activity"/>
    <property type="evidence" value="ECO:0007669"/>
    <property type="project" value="InterPro"/>
</dbReference>
<dbReference type="AlphaFoldDB" id="A0A7I8E1Y0"/>
<organism evidence="2 3">
    <name type="scientific">Faecalibacillus intestinalis</name>
    <dbReference type="NCBI Taxonomy" id="1982626"/>
    <lineage>
        <taxon>Bacteria</taxon>
        <taxon>Bacillati</taxon>
        <taxon>Bacillota</taxon>
        <taxon>Erysipelotrichia</taxon>
        <taxon>Erysipelotrichales</taxon>
        <taxon>Coprobacillaceae</taxon>
        <taxon>Faecalibacillus</taxon>
    </lineage>
</organism>
<gene>
    <name evidence="2" type="ORF">Fi14EGH31_26540</name>
</gene>
<dbReference type="RefSeq" id="WP_022001923.1">
    <property type="nucleotide sequence ID" value="NZ_AP024085.1"/>
</dbReference>
<evidence type="ECO:0000313" key="2">
    <source>
        <dbReference type="EMBL" id="BCL58942.1"/>
    </source>
</evidence>
<evidence type="ECO:0000313" key="3">
    <source>
        <dbReference type="Proteomes" id="UP000593842"/>
    </source>
</evidence>
<proteinExistence type="predicted"/>
<dbReference type="EMBL" id="AP024085">
    <property type="protein sequence ID" value="BCL58942.1"/>
    <property type="molecule type" value="Genomic_DNA"/>
</dbReference>
<accession>A0A7I8E1Y0</accession>
<reference evidence="3" key="1">
    <citation type="submission" date="2020-09" db="EMBL/GenBank/DDBJ databases">
        <title>Complete genome sequencing of Faecalibacillus intestinalis strain 14EGH31.</title>
        <authorList>
            <person name="Sakamoto M."/>
            <person name="Murakami T."/>
            <person name="Mori H."/>
        </authorList>
    </citation>
    <scope>NUCLEOTIDE SEQUENCE [LARGE SCALE GENOMIC DNA]</scope>
    <source>
        <strain evidence="3">14EGH31</strain>
    </source>
</reference>
<dbReference type="PANTHER" id="PTHR43581">
    <property type="entry name" value="ATP/GTP PHOSPHATASE"/>
    <property type="match status" value="1"/>
</dbReference>
<dbReference type="InterPro" id="IPR003959">
    <property type="entry name" value="ATPase_AAA_core"/>
</dbReference>
<dbReference type="SUPFAM" id="SSF52540">
    <property type="entry name" value="P-loop containing nucleoside triphosphate hydrolases"/>
    <property type="match status" value="1"/>
</dbReference>
<dbReference type="Proteomes" id="UP000593842">
    <property type="component" value="Chromosome"/>
</dbReference>
<dbReference type="KEGG" id="fit:Fi14EGH31_26540"/>
<dbReference type="GeneID" id="70581093"/>
<protein>
    <recommendedName>
        <fullName evidence="1">ATPase AAA-type core domain-containing protein</fullName>
    </recommendedName>
</protein>
<sequence length="370" mass="43201">MNTHIKSFNIYDFRGIKNLKLNDLKGINIITGDNNSGKTSVLEVINYLSGVDSLSNLAYSTTRGVNDYNQANTRFLPYERIQYLFPIDQKSPVIHYCFEMNKKIDVKIEKKKAYDILPQSEIRKLQGYTFDKIKEQITKYDDSFIENTEEIEISYLKFLLDDKLLKEEKITQYSRIKRAESKFYINTVYVTPFKHTTNEVYLTEVLNNPKYYQEMIEVLKEFDDNIMSINADTHNLTNKKRYMILSKNHNQAIPLELYGDGMKKAILLMSAVITAQNGILLLDEFETAIHTSAMIKVFSWILRACKKLNVQIFLTSHSEEAINKLLICCPELQNDIQLYTLYKRENQTKVRTLTCKEAIELHDDLGLELR</sequence>
<feature type="domain" description="ATPase AAA-type core" evidence="1">
    <location>
        <begin position="27"/>
        <end position="321"/>
    </location>
</feature>